<reference evidence="3 4" key="1">
    <citation type="journal article" date="2019" name="Int. J. Syst. Evol. Microbiol.">
        <title>The Global Catalogue of Microorganisms (GCM) 10K type strain sequencing project: providing services to taxonomists for standard genome sequencing and annotation.</title>
        <authorList>
            <consortium name="The Broad Institute Genomics Platform"/>
            <consortium name="The Broad Institute Genome Sequencing Center for Infectious Disease"/>
            <person name="Wu L."/>
            <person name="Ma J."/>
        </authorList>
    </citation>
    <scope>NUCLEOTIDE SEQUENCE [LARGE SCALE GENOMIC DNA]</scope>
    <source>
        <strain evidence="3 4">CGMCC 1.12124</strain>
    </source>
</reference>
<dbReference type="AlphaFoldDB" id="A0ABD5R3R3"/>
<dbReference type="PANTHER" id="PTHR43751">
    <property type="entry name" value="SULFATASE"/>
    <property type="match status" value="1"/>
</dbReference>
<dbReference type="SUPFAM" id="SSF53649">
    <property type="entry name" value="Alkaline phosphatase-like"/>
    <property type="match status" value="1"/>
</dbReference>
<comment type="PTM">
    <text evidence="1">The conversion to 3-oxoalanine (also known as C-formylglycine, FGly), of a serine or cysteine residue in prokaryotes and of a cysteine residue in eukaryotes, is critical for catalytic activity.</text>
</comment>
<feature type="domain" description="Sulfatase N-terminal" evidence="2">
    <location>
        <begin position="4"/>
        <end position="340"/>
    </location>
</feature>
<evidence type="ECO:0000313" key="3">
    <source>
        <dbReference type="EMBL" id="MFC5279650.1"/>
    </source>
</evidence>
<organism evidence="3 4">
    <name type="scientific">Halorubrum rubrum</name>
    <dbReference type="NCBI Taxonomy" id="1126240"/>
    <lineage>
        <taxon>Archaea</taxon>
        <taxon>Methanobacteriati</taxon>
        <taxon>Methanobacteriota</taxon>
        <taxon>Stenosarchaea group</taxon>
        <taxon>Halobacteria</taxon>
        <taxon>Halobacteriales</taxon>
        <taxon>Haloferacaceae</taxon>
        <taxon>Halorubrum</taxon>
    </lineage>
</organism>
<protein>
    <submittedName>
        <fullName evidence="3">Sulfatase-like hydrolase/transferase</fullName>
    </submittedName>
</protein>
<dbReference type="InterPro" id="IPR000917">
    <property type="entry name" value="Sulfatase_N"/>
</dbReference>
<gene>
    <name evidence="3" type="ORF">ACFPM1_12910</name>
</gene>
<feature type="modified residue" description="3-oxoalanine (Ser)" evidence="1">
    <location>
        <position position="52"/>
    </location>
</feature>
<evidence type="ECO:0000256" key="1">
    <source>
        <dbReference type="PIRSR" id="PIRSR600917-52"/>
    </source>
</evidence>
<dbReference type="PANTHER" id="PTHR43751:SF3">
    <property type="entry name" value="SULFATASE N-TERMINAL DOMAIN-CONTAINING PROTEIN"/>
    <property type="match status" value="1"/>
</dbReference>
<proteinExistence type="predicted"/>
<dbReference type="RefSeq" id="WP_256411440.1">
    <property type="nucleotide sequence ID" value="NZ_JANHDM010000004.1"/>
</dbReference>
<evidence type="ECO:0000259" key="2">
    <source>
        <dbReference type="Pfam" id="PF00884"/>
    </source>
</evidence>
<dbReference type="InterPro" id="IPR052701">
    <property type="entry name" value="GAG_Ulvan_Degrading_Sulfatases"/>
</dbReference>
<evidence type="ECO:0000313" key="4">
    <source>
        <dbReference type="Proteomes" id="UP001596118"/>
    </source>
</evidence>
<comment type="caution">
    <text evidence="3">The sequence shown here is derived from an EMBL/GenBank/DDBJ whole genome shotgun (WGS) entry which is preliminary data.</text>
</comment>
<dbReference type="Pfam" id="PF00884">
    <property type="entry name" value="Sulfatase"/>
    <property type="match status" value="1"/>
</dbReference>
<name>A0ABD5R3R3_9EURY</name>
<dbReference type="Proteomes" id="UP001596118">
    <property type="component" value="Unassembled WGS sequence"/>
</dbReference>
<dbReference type="Gene3D" id="3.40.720.10">
    <property type="entry name" value="Alkaline Phosphatase, subunit A"/>
    <property type="match status" value="1"/>
</dbReference>
<accession>A0ABD5R3R3</accession>
<dbReference type="InterPro" id="IPR017850">
    <property type="entry name" value="Alkaline_phosphatase_core_sf"/>
</dbReference>
<keyword evidence="4" id="KW-1185">Reference proteome</keyword>
<dbReference type="EMBL" id="JBHSKY010000015">
    <property type="protein sequence ID" value="MFC5279650.1"/>
    <property type="molecule type" value="Genomic_DNA"/>
</dbReference>
<sequence>MNQPNVLLVILDSVRAENVGHLGYPRDTTPNLDEFAENSTTYTNARASGIHSISSHVSLFTGYHVAEHRATSHGASIQPGHTIWEDLAEKGYQTGLFTPNSIVAESSNLSSFFQTVVGPKRRELAFPEAMGPKQVKGDPNYLEYLRAGFRSDAPLKAIINGLSREFGRSKATHDPKREHGGEYIKEFREWRDSGDGPWAACLNLMDAHYPYIPLDQFDRWGGETLQKLHREAMGGPLTTKYLGERPFWELEATESLYDDCIRQADAYVGDLLEYLRSVDELEETLVVVTSDHGEGFGEYSVLNDEVQLIDHSWGIGDEVSHVPLVVKHPGQFSGDSVNAPATLTRFPAVVEKAVNGERTRFTPNDGITITTSYRIAEPGDQLPIPRNKRESYFGPWHAICREHDGQVVVDAVRRGDRVQYTPDTSRHTGSADREYVESIIGQLSNANMTEEENELEREVEQRLHELGYMT</sequence>